<reference evidence="5" key="3">
    <citation type="submission" date="2023-06" db="EMBL/GenBank/DDBJ databases">
        <title>Pangenomics reveal diversification of enzyme families and niche specialization in globally abundant SAR202 bacteria.</title>
        <authorList>
            <person name="Saw J.H.W."/>
        </authorList>
    </citation>
    <scope>NUCLEOTIDE SEQUENCE [LARGE SCALE GENOMIC DNA]</scope>
    <source>
        <strain evidence="5">JH1073</strain>
    </source>
</reference>
<dbReference type="AlphaFoldDB" id="A0AAJ6CSU3"/>
<organism evidence="4 5">
    <name type="scientific">Candidatus Lucifugimonas marina</name>
    <dbReference type="NCBI Taxonomy" id="3038979"/>
    <lineage>
        <taxon>Bacteria</taxon>
        <taxon>Bacillati</taxon>
        <taxon>Chloroflexota</taxon>
        <taxon>Dehalococcoidia</taxon>
        <taxon>SAR202 cluster</taxon>
        <taxon>Candidatus Lucifugimonadales</taxon>
        <taxon>Candidatus Lucifugimonadaceae</taxon>
        <taxon>Candidatus Lucifugimonas</taxon>
    </lineage>
</organism>
<evidence type="ECO:0000256" key="2">
    <source>
        <dbReference type="SAM" id="Phobius"/>
    </source>
</evidence>
<evidence type="ECO:0000313" key="6">
    <source>
        <dbReference type="Proteomes" id="UP001321249"/>
    </source>
</evidence>
<keyword evidence="2" id="KW-1133">Transmembrane helix</keyword>
<dbReference type="RefSeq" id="WP_342823941.1">
    <property type="nucleotide sequence ID" value="NZ_CP046146.1"/>
</dbReference>
<feature type="transmembrane region" description="Helical" evidence="2">
    <location>
        <begin position="296"/>
        <end position="317"/>
    </location>
</feature>
<protein>
    <submittedName>
        <fullName evidence="4">Uncharacterized protein</fullName>
    </submittedName>
</protein>
<evidence type="ECO:0000313" key="5">
    <source>
        <dbReference type="Proteomes" id="UP001219901"/>
    </source>
</evidence>
<dbReference type="EMBL" id="WMBE01000002">
    <property type="protein sequence ID" value="MDG0866488.1"/>
    <property type="molecule type" value="Genomic_DNA"/>
</dbReference>
<dbReference type="Proteomes" id="UP001219901">
    <property type="component" value="Chromosome"/>
</dbReference>
<accession>A0AAJ6CSU3</accession>
<evidence type="ECO:0000313" key="4">
    <source>
        <dbReference type="EMBL" id="WFG40581.1"/>
    </source>
</evidence>
<proteinExistence type="predicted"/>
<name>A0AAJ6CSU3_9CHLR</name>
<gene>
    <name evidence="3" type="ORF">GKO46_05295</name>
    <name evidence="4" type="ORF">GKO48_13540</name>
</gene>
<feature type="region of interest" description="Disordered" evidence="1">
    <location>
        <begin position="185"/>
        <end position="224"/>
    </location>
</feature>
<dbReference type="Proteomes" id="UP001321249">
    <property type="component" value="Unassembled WGS sequence"/>
</dbReference>
<feature type="compositionally biased region" description="Low complexity" evidence="1">
    <location>
        <begin position="194"/>
        <end position="218"/>
    </location>
</feature>
<keyword evidence="2" id="KW-0812">Transmembrane</keyword>
<keyword evidence="5" id="KW-1185">Reference proteome</keyword>
<sequence length="454" mass="48312">MVEISVVAGQATQIKIECVDDPVQPGEVSDVVDVYVEDQFGNPASPSGPTDIEVTIDSPTAGLSTDPNGKFETKTLRIPVPDEGTGVQFHYRDDEIGVEVISAAAIPDRGWDAVSVEAKITLTFSVDNLGTLAVTEVDTEELTTKAQLISASESGRVVLAFSPSMKAIQESGDRVEKVTVDEIVESGSQGTGAGETVVSSSGSGSTSETGTAVTVGSSIDLGPDGSQFDPPIEMALAYDSSWLPDRPDFDSISIAVFENGEWVKIPSTHDPESQNVLAQVSHFSTYTIIVEQKPNWPLYAGMFSGASFLALGGLFLFGFRRYQLVLEPVGGSMSLRPGQVTDMVVRMKGSPGRKAFMRRPNRVMLDLGSTGLRLANGDIAEGVLWAGGEESLTIPIVADQVGAHQITASLASKVGPRSLNIFKPKTVIDIIANSPRMQLAIRAARKAIKKRRLD</sequence>
<evidence type="ECO:0000313" key="3">
    <source>
        <dbReference type="EMBL" id="MDG0866488.1"/>
    </source>
</evidence>
<dbReference type="EMBL" id="CP046147">
    <property type="protein sequence ID" value="WFG40581.1"/>
    <property type="molecule type" value="Genomic_DNA"/>
</dbReference>
<evidence type="ECO:0000256" key="1">
    <source>
        <dbReference type="SAM" id="MobiDB-lite"/>
    </source>
</evidence>
<reference evidence="5 6" key="1">
    <citation type="submission" date="2019-11" db="EMBL/GenBank/DDBJ databases">
        <authorList>
            <person name="Cho J.-C."/>
        </authorList>
    </citation>
    <scope>NUCLEOTIDE SEQUENCE [LARGE SCALE GENOMIC DNA]</scope>
    <source>
        <strain evidence="4 5">JH1073</strain>
        <strain evidence="3 6">JH702</strain>
    </source>
</reference>
<reference evidence="4" key="2">
    <citation type="journal article" date="2023" name="Nat. Commun.">
        <title>Cultivation of marine bacteria of the SAR202 clade.</title>
        <authorList>
            <person name="Lim Y."/>
            <person name="Seo J.H."/>
            <person name="Giovannoni S.J."/>
            <person name="Kang I."/>
            <person name="Cho J.C."/>
        </authorList>
    </citation>
    <scope>NUCLEOTIDE SEQUENCE</scope>
    <source>
        <strain evidence="4">JH1073</strain>
    </source>
</reference>
<keyword evidence="2" id="KW-0472">Membrane</keyword>